<evidence type="ECO:0000256" key="1">
    <source>
        <dbReference type="SAM" id="MobiDB-lite"/>
    </source>
</evidence>
<feature type="region of interest" description="Disordered" evidence="1">
    <location>
        <begin position="193"/>
        <end position="212"/>
    </location>
</feature>
<feature type="compositionally biased region" description="Polar residues" evidence="1">
    <location>
        <begin position="143"/>
        <end position="155"/>
    </location>
</feature>
<dbReference type="EMBL" id="QPFP01000664">
    <property type="protein sequence ID" value="TEB04017.1"/>
    <property type="molecule type" value="Genomic_DNA"/>
</dbReference>
<proteinExistence type="predicted"/>
<sequence>MALSSPGASLSVSQPTSAVEPPSPANVEEFDFPLPPASLPLTGVVPSGSVEDTRSSLSNLGFLQRRPLSGDRMLEPSTPVFGAEEDNEIPPPTPVSAKVSPRTSPHRSPPSSLHSHYTTSARSSPVASPQPTPPSSVYHECRTSPTPQPMSQRFYSSHPFASPTSRASSSSQWMDDDDDEEAQDEEEYYYRCGMPTGQSQLGSESDESGETDYEDAVSMFGVSEEDYEDAVSMLSGMFYSARTSFDG</sequence>
<feature type="compositionally biased region" description="Polar residues" evidence="1">
    <location>
        <begin position="117"/>
        <end position="127"/>
    </location>
</feature>
<evidence type="ECO:0000313" key="2">
    <source>
        <dbReference type="EMBL" id="TEB04017.1"/>
    </source>
</evidence>
<name>A0A4Y7R561_COPMI</name>
<protein>
    <submittedName>
        <fullName evidence="2">Uncharacterized protein</fullName>
    </submittedName>
</protein>
<feature type="region of interest" description="Disordered" evidence="1">
    <location>
        <begin position="1"/>
        <end position="186"/>
    </location>
</feature>
<dbReference type="Proteomes" id="UP000298030">
    <property type="component" value="Unassembled WGS sequence"/>
</dbReference>
<organism evidence="2 3">
    <name type="scientific">Coprinellus micaceus</name>
    <name type="common">Glistening ink-cap mushroom</name>
    <name type="synonym">Coprinus micaceus</name>
    <dbReference type="NCBI Taxonomy" id="71717"/>
    <lineage>
        <taxon>Eukaryota</taxon>
        <taxon>Fungi</taxon>
        <taxon>Dikarya</taxon>
        <taxon>Basidiomycota</taxon>
        <taxon>Agaricomycotina</taxon>
        <taxon>Agaricomycetes</taxon>
        <taxon>Agaricomycetidae</taxon>
        <taxon>Agaricales</taxon>
        <taxon>Agaricineae</taxon>
        <taxon>Psathyrellaceae</taxon>
        <taxon>Coprinellus</taxon>
    </lineage>
</organism>
<keyword evidence="3" id="KW-1185">Reference proteome</keyword>
<feature type="compositionally biased region" description="Acidic residues" evidence="1">
    <location>
        <begin position="174"/>
        <end position="186"/>
    </location>
</feature>
<dbReference type="AlphaFoldDB" id="A0A4Y7R561"/>
<feature type="compositionally biased region" description="Low complexity" evidence="1">
    <location>
        <begin position="162"/>
        <end position="171"/>
    </location>
</feature>
<accession>A0A4Y7R561</accession>
<feature type="compositionally biased region" description="Polar residues" evidence="1">
    <location>
        <begin position="1"/>
        <end position="17"/>
    </location>
</feature>
<gene>
    <name evidence="2" type="ORF">FA13DRAFT_1315153</name>
</gene>
<reference evidence="2 3" key="1">
    <citation type="journal article" date="2019" name="Nat. Ecol. Evol.">
        <title>Megaphylogeny resolves global patterns of mushroom evolution.</title>
        <authorList>
            <person name="Varga T."/>
            <person name="Krizsan K."/>
            <person name="Foldi C."/>
            <person name="Dima B."/>
            <person name="Sanchez-Garcia M."/>
            <person name="Sanchez-Ramirez S."/>
            <person name="Szollosi G.J."/>
            <person name="Szarkandi J.G."/>
            <person name="Papp V."/>
            <person name="Albert L."/>
            <person name="Andreopoulos W."/>
            <person name="Angelini C."/>
            <person name="Antonin V."/>
            <person name="Barry K.W."/>
            <person name="Bougher N.L."/>
            <person name="Buchanan P."/>
            <person name="Buyck B."/>
            <person name="Bense V."/>
            <person name="Catcheside P."/>
            <person name="Chovatia M."/>
            <person name="Cooper J."/>
            <person name="Damon W."/>
            <person name="Desjardin D."/>
            <person name="Finy P."/>
            <person name="Geml J."/>
            <person name="Haridas S."/>
            <person name="Hughes K."/>
            <person name="Justo A."/>
            <person name="Karasinski D."/>
            <person name="Kautmanova I."/>
            <person name="Kiss B."/>
            <person name="Kocsube S."/>
            <person name="Kotiranta H."/>
            <person name="LaButti K.M."/>
            <person name="Lechner B.E."/>
            <person name="Liimatainen K."/>
            <person name="Lipzen A."/>
            <person name="Lukacs Z."/>
            <person name="Mihaltcheva S."/>
            <person name="Morgado L.N."/>
            <person name="Niskanen T."/>
            <person name="Noordeloos M.E."/>
            <person name="Ohm R.A."/>
            <person name="Ortiz-Santana B."/>
            <person name="Ovrebo C."/>
            <person name="Racz N."/>
            <person name="Riley R."/>
            <person name="Savchenko A."/>
            <person name="Shiryaev A."/>
            <person name="Soop K."/>
            <person name="Spirin V."/>
            <person name="Szebenyi C."/>
            <person name="Tomsovsky M."/>
            <person name="Tulloss R.E."/>
            <person name="Uehling J."/>
            <person name="Grigoriev I.V."/>
            <person name="Vagvolgyi C."/>
            <person name="Papp T."/>
            <person name="Martin F.M."/>
            <person name="Miettinen O."/>
            <person name="Hibbett D.S."/>
            <person name="Nagy L.G."/>
        </authorList>
    </citation>
    <scope>NUCLEOTIDE SEQUENCE [LARGE SCALE GENOMIC DNA]</scope>
    <source>
        <strain evidence="2 3">FP101781</strain>
    </source>
</reference>
<comment type="caution">
    <text evidence="2">The sequence shown here is derived from an EMBL/GenBank/DDBJ whole genome shotgun (WGS) entry which is preliminary data.</text>
</comment>
<evidence type="ECO:0000313" key="3">
    <source>
        <dbReference type="Proteomes" id="UP000298030"/>
    </source>
</evidence>